<evidence type="ECO:0000313" key="3">
    <source>
        <dbReference type="Proteomes" id="UP000030700"/>
    </source>
</evidence>
<proteinExistence type="predicted"/>
<name>A0A0S6VSW2_9BACT</name>
<dbReference type="Proteomes" id="UP000030700">
    <property type="component" value="Unassembled WGS sequence"/>
</dbReference>
<reference evidence="2 3" key="1">
    <citation type="journal article" date="2015" name="PeerJ">
        <title>First genomic representation of candidate bacterial phylum KSB3 points to enhanced environmental sensing as a trigger of wastewater bulking.</title>
        <authorList>
            <person name="Sekiguchi Y."/>
            <person name="Ohashi A."/>
            <person name="Parks D.H."/>
            <person name="Yamauchi T."/>
            <person name="Tyson G.W."/>
            <person name="Hugenholtz P."/>
        </authorList>
    </citation>
    <scope>NUCLEOTIDE SEQUENCE [LARGE SCALE GENOMIC DNA]</scope>
</reference>
<gene>
    <name evidence="2" type="ORF">U14_01780</name>
</gene>
<evidence type="ECO:0000259" key="1">
    <source>
        <dbReference type="Pfam" id="PF16694"/>
    </source>
</evidence>
<dbReference type="EMBL" id="DF820456">
    <property type="protein sequence ID" value="GAK50549.1"/>
    <property type="molecule type" value="Genomic_DNA"/>
</dbReference>
<dbReference type="Gene3D" id="3.50.70.20">
    <property type="entry name" value="Cytochrome P460"/>
    <property type="match status" value="1"/>
</dbReference>
<dbReference type="HOGENOM" id="CLU_132116_0_0_0"/>
<dbReference type="InterPro" id="IPR038142">
    <property type="entry name" value="Cytochrome_P460_sp"/>
</dbReference>
<dbReference type="STRING" id="1499966.U14_01780"/>
<protein>
    <recommendedName>
        <fullName evidence="1">Cytochrome P460 domain-containing protein</fullName>
    </recommendedName>
</protein>
<dbReference type="Pfam" id="PF16694">
    <property type="entry name" value="Cytochrome_P460"/>
    <property type="match status" value="1"/>
</dbReference>
<keyword evidence="3" id="KW-1185">Reference proteome</keyword>
<feature type="domain" description="Cytochrome P460" evidence="1">
    <location>
        <begin position="59"/>
        <end position="175"/>
    </location>
</feature>
<dbReference type="AlphaFoldDB" id="A0A0S6VSW2"/>
<sequence length="181" mass="20750">MGKLVWQISIITAIVWGVFMASCRDKALELPKLPTSEEYHAWRETTDIPLNYPIPGHGDVFREIYINPIGEAVEKKIINDRVVYAYPTGTVIVKEIYAGRDEPIPEEQPIKLTIMIKAPEHPLALNGWLWIDADVPPTQPHVITHRFCVDCHANANETHPYGDMNPQNEFRDFVFFPPRPH</sequence>
<dbReference type="PROSITE" id="PS51257">
    <property type="entry name" value="PROKAR_LIPOPROTEIN"/>
    <property type="match status" value="1"/>
</dbReference>
<accession>A0A0S6VSW2</accession>
<evidence type="ECO:0000313" key="2">
    <source>
        <dbReference type="EMBL" id="GAK50549.1"/>
    </source>
</evidence>
<organism evidence="2 3">
    <name type="scientific">Candidatus Moduliflexus flocculans</name>
    <dbReference type="NCBI Taxonomy" id="1499966"/>
    <lineage>
        <taxon>Bacteria</taxon>
        <taxon>Candidatus Moduliflexota</taxon>
        <taxon>Candidatus Moduliflexia</taxon>
        <taxon>Candidatus Moduliflexales</taxon>
        <taxon>Candidatus Moduliflexaceae</taxon>
    </lineage>
</organism>
<dbReference type="CDD" id="cd20716">
    <property type="entry name" value="cyt_P460_fam"/>
    <property type="match status" value="1"/>
</dbReference>
<dbReference type="InterPro" id="IPR032033">
    <property type="entry name" value="Cytochrome_P460"/>
</dbReference>